<feature type="transmembrane region" description="Helical" evidence="10">
    <location>
        <begin position="330"/>
        <end position="348"/>
    </location>
</feature>
<dbReference type="EMBL" id="CM035418">
    <property type="protein sequence ID" value="KAH7420709.1"/>
    <property type="molecule type" value="Genomic_DNA"/>
</dbReference>
<feature type="transmembrane region" description="Helical" evidence="10">
    <location>
        <begin position="278"/>
        <end position="298"/>
    </location>
</feature>
<dbReference type="EC" id="3.4.21.105" evidence="10"/>
<comment type="function">
    <text evidence="10">Serine protease involved in intramembrane proteolysis.</text>
</comment>
<evidence type="ECO:0000256" key="8">
    <source>
        <dbReference type="ARBA" id="ARBA00022989"/>
    </source>
</evidence>
<comment type="caution">
    <text evidence="13">The sequence shown here is derived from an EMBL/GenBank/DDBJ whole genome shotgun (WGS) entry which is preliminary data.</text>
</comment>
<comment type="subcellular location">
    <subcellularLocation>
        <location evidence="2 10">Membrane</location>
        <topology evidence="2 10">Multi-pass membrane protein</topology>
    </subcellularLocation>
</comment>
<comment type="catalytic activity">
    <reaction evidence="1 10">
        <text>Cleaves type-1 transmembrane domains using a catalytic dyad composed of serine and histidine that are contributed by different transmembrane domains.</text>
        <dbReference type="EC" id="3.4.21.105"/>
    </reaction>
</comment>
<keyword evidence="14" id="KW-1185">Reference proteome</keyword>
<dbReference type="PANTHER" id="PTHR22936:SF69">
    <property type="entry name" value="RHOMBOID-LIKE PROTEIN"/>
    <property type="match status" value="1"/>
</dbReference>
<feature type="transmembrane region" description="Helical" evidence="10">
    <location>
        <begin position="380"/>
        <end position="402"/>
    </location>
</feature>
<feature type="transmembrane region" description="Helical" evidence="10">
    <location>
        <begin position="140"/>
        <end position="160"/>
    </location>
</feature>
<keyword evidence="7 10" id="KW-0720">Serine protease</keyword>
<keyword evidence="4 10" id="KW-0645">Protease</keyword>
<keyword evidence="9 10" id="KW-0472">Membrane</keyword>
<evidence type="ECO:0000256" key="10">
    <source>
        <dbReference type="RuleBase" id="RU362115"/>
    </source>
</evidence>
<name>A0A8T2TJ93_CERRI</name>
<dbReference type="FunFam" id="1.20.1540.10:FF:000019">
    <property type="entry name" value="RHOMBOID-like protein"/>
    <property type="match status" value="1"/>
</dbReference>
<evidence type="ECO:0000256" key="9">
    <source>
        <dbReference type="ARBA" id="ARBA00023136"/>
    </source>
</evidence>
<evidence type="ECO:0000259" key="12">
    <source>
        <dbReference type="Pfam" id="PF01694"/>
    </source>
</evidence>
<feature type="transmembrane region" description="Helical" evidence="10">
    <location>
        <begin position="305"/>
        <end position="324"/>
    </location>
</feature>
<proteinExistence type="inferred from homology"/>
<evidence type="ECO:0000313" key="14">
    <source>
        <dbReference type="Proteomes" id="UP000825935"/>
    </source>
</evidence>
<feature type="region of interest" description="Disordered" evidence="11">
    <location>
        <begin position="31"/>
        <end position="111"/>
    </location>
</feature>
<evidence type="ECO:0000256" key="6">
    <source>
        <dbReference type="ARBA" id="ARBA00022801"/>
    </source>
</evidence>
<protein>
    <recommendedName>
        <fullName evidence="10">RHOMBOID-like protein</fullName>
        <ecNumber evidence="10">3.4.21.105</ecNumber>
    </recommendedName>
</protein>
<gene>
    <name evidence="13" type="ORF">KP509_13G018300</name>
</gene>
<dbReference type="InterPro" id="IPR022764">
    <property type="entry name" value="Peptidase_S54_rhomboid_dom"/>
</dbReference>
<evidence type="ECO:0000256" key="4">
    <source>
        <dbReference type="ARBA" id="ARBA00022670"/>
    </source>
</evidence>
<dbReference type="OrthoDB" id="418595at2759"/>
<dbReference type="InterPro" id="IPR002610">
    <property type="entry name" value="Peptidase_S54_rhomboid-like"/>
</dbReference>
<feature type="transmembrane region" description="Helical" evidence="10">
    <location>
        <begin position="254"/>
        <end position="272"/>
    </location>
</feature>
<dbReference type="InterPro" id="IPR035952">
    <property type="entry name" value="Rhomboid-like_sf"/>
</dbReference>
<feature type="domain" description="Peptidase S54 rhomboid" evidence="12">
    <location>
        <begin position="212"/>
        <end position="348"/>
    </location>
</feature>
<dbReference type="SUPFAM" id="SSF144091">
    <property type="entry name" value="Rhomboid-like"/>
    <property type="match status" value="1"/>
</dbReference>
<keyword evidence="5 10" id="KW-0812">Transmembrane</keyword>
<dbReference type="GO" id="GO:0004252">
    <property type="term" value="F:serine-type endopeptidase activity"/>
    <property type="evidence" value="ECO:0007669"/>
    <property type="project" value="InterPro"/>
</dbReference>
<dbReference type="Proteomes" id="UP000825935">
    <property type="component" value="Chromosome 13"/>
</dbReference>
<reference evidence="13" key="1">
    <citation type="submission" date="2021-08" db="EMBL/GenBank/DDBJ databases">
        <title>WGS assembly of Ceratopteris richardii.</title>
        <authorList>
            <person name="Marchant D.B."/>
            <person name="Chen G."/>
            <person name="Jenkins J."/>
            <person name="Shu S."/>
            <person name="Leebens-Mack J."/>
            <person name="Grimwood J."/>
            <person name="Schmutz J."/>
            <person name="Soltis P."/>
            <person name="Soltis D."/>
            <person name="Chen Z.-H."/>
        </authorList>
    </citation>
    <scope>NUCLEOTIDE SEQUENCE</scope>
    <source>
        <strain evidence="13">Whitten #5841</strain>
        <tissue evidence="13">Leaf</tissue>
    </source>
</reference>
<sequence>MEEEAHKLEVAEISCPWIGEGEQISVDDISEKTHDCRNEMKQHSPCPRESTFVSVSEHQSSGAGIESSLEAEEESLSRQQQYSNDREIQQSLATEGSHSLNIEEEPSPSDLSMAEAMEPTQQQEPSSSDAASEELRHPRLAILIFCIVALNIGAFLVTMYMNDCPAVSHSCFLSFLRRFAFQPLKENPLIGPSSETLERVGALDAKKVRYEHQGWRLITCIWLHAGVVHVFVNMLSLLFVGVRLEQEFGPVKIAVIYLLSGLGGSLLSVLFLQGVSVGASGALFGLVGAMLAELLGNWTIYINKCAVISVLLFVVAGNLAMGILPYVDNFAHIGGLVIGFLSGLVLLMKPQYGFIKPSKLPPGYDMHVISLKAKYNAYQYTLWITALILLIAGITSAAVLVFQGVDGIDKCKWCHYLSCVPTSSWKCRNSNICNETQVGNMLQIICTSNNKSSFVPVNQTQNVILELCSQLCS</sequence>
<organism evidence="13 14">
    <name type="scientific">Ceratopteris richardii</name>
    <name type="common">Triangle waterfern</name>
    <dbReference type="NCBI Taxonomy" id="49495"/>
    <lineage>
        <taxon>Eukaryota</taxon>
        <taxon>Viridiplantae</taxon>
        <taxon>Streptophyta</taxon>
        <taxon>Embryophyta</taxon>
        <taxon>Tracheophyta</taxon>
        <taxon>Polypodiopsida</taxon>
        <taxon>Polypodiidae</taxon>
        <taxon>Polypodiales</taxon>
        <taxon>Pteridineae</taxon>
        <taxon>Pteridaceae</taxon>
        <taxon>Parkerioideae</taxon>
        <taxon>Ceratopteris</taxon>
    </lineage>
</organism>
<keyword evidence="8 10" id="KW-1133">Transmembrane helix</keyword>
<evidence type="ECO:0000256" key="2">
    <source>
        <dbReference type="ARBA" id="ARBA00004141"/>
    </source>
</evidence>
<dbReference type="Pfam" id="PF01694">
    <property type="entry name" value="Rhomboid"/>
    <property type="match status" value="1"/>
</dbReference>
<evidence type="ECO:0000256" key="5">
    <source>
        <dbReference type="ARBA" id="ARBA00022692"/>
    </source>
</evidence>
<accession>A0A8T2TJ93</accession>
<evidence type="ECO:0000256" key="11">
    <source>
        <dbReference type="SAM" id="MobiDB-lite"/>
    </source>
</evidence>
<feature type="transmembrane region" description="Helical" evidence="10">
    <location>
        <begin position="221"/>
        <end position="242"/>
    </location>
</feature>
<comment type="similarity">
    <text evidence="3 10">Belongs to the peptidase S54 family.</text>
</comment>
<dbReference type="PANTHER" id="PTHR22936">
    <property type="entry name" value="RHOMBOID-RELATED"/>
    <property type="match status" value="1"/>
</dbReference>
<evidence type="ECO:0000256" key="1">
    <source>
        <dbReference type="ARBA" id="ARBA00000156"/>
    </source>
</evidence>
<dbReference type="OMA" id="TMSINDC"/>
<keyword evidence="6 10" id="KW-0378">Hydrolase</keyword>
<dbReference type="GO" id="GO:0006508">
    <property type="term" value="P:proteolysis"/>
    <property type="evidence" value="ECO:0007669"/>
    <property type="project" value="UniProtKB-KW"/>
</dbReference>
<evidence type="ECO:0000313" key="13">
    <source>
        <dbReference type="EMBL" id="KAH7420709.1"/>
    </source>
</evidence>
<evidence type="ECO:0000256" key="7">
    <source>
        <dbReference type="ARBA" id="ARBA00022825"/>
    </source>
</evidence>
<dbReference type="Gene3D" id="1.20.1540.10">
    <property type="entry name" value="Rhomboid-like"/>
    <property type="match status" value="1"/>
</dbReference>
<evidence type="ECO:0000256" key="3">
    <source>
        <dbReference type="ARBA" id="ARBA00009045"/>
    </source>
</evidence>
<dbReference type="AlphaFoldDB" id="A0A8T2TJ93"/>
<dbReference type="GO" id="GO:0005737">
    <property type="term" value="C:cytoplasm"/>
    <property type="evidence" value="ECO:0007669"/>
    <property type="project" value="UniProtKB-ARBA"/>
</dbReference>
<feature type="compositionally biased region" description="Basic and acidic residues" evidence="11">
    <location>
        <begin position="31"/>
        <end position="42"/>
    </location>
</feature>
<dbReference type="GO" id="GO:0012505">
    <property type="term" value="C:endomembrane system"/>
    <property type="evidence" value="ECO:0007669"/>
    <property type="project" value="UniProtKB-ARBA"/>
</dbReference>
<dbReference type="GO" id="GO:0016020">
    <property type="term" value="C:membrane"/>
    <property type="evidence" value="ECO:0007669"/>
    <property type="project" value="UniProtKB-SubCell"/>
</dbReference>
<feature type="compositionally biased region" description="Polar residues" evidence="11">
    <location>
        <begin position="78"/>
        <end position="100"/>
    </location>
</feature>